<proteinExistence type="predicted"/>
<dbReference type="SUPFAM" id="SSF53474">
    <property type="entry name" value="alpha/beta-Hydrolases"/>
    <property type="match status" value="1"/>
</dbReference>
<evidence type="ECO:0000259" key="1">
    <source>
        <dbReference type="Pfam" id="PF01738"/>
    </source>
</evidence>
<dbReference type="InterPro" id="IPR051049">
    <property type="entry name" value="Dienelactone_hydrolase-like"/>
</dbReference>
<dbReference type="Proteomes" id="UP000229498">
    <property type="component" value="Unassembled WGS sequence"/>
</dbReference>
<gene>
    <name evidence="2" type="ORF">CVT23_21735</name>
</gene>
<dbReference type="PANTHER" id="PTHR46623:SF6">
    <property type="entry name" value="ALPHA_BETA-HYDROLASES SUPERFAMILY PROTEIN"/>
    <property type="match status" value="1"/>
</dbReference>
<dbReference type="Pfam" id="PF01738">
    <property type="entry name" value="DLH"/>
    <property type="match status" value="1"/>
</dbReference>
<dbReference type="PANTHER" id="PTHR46623">
    <property type="entry name" value="CARBOXYMETHYLENEBUTENOLIDASE-RELATED"/>
    <property type="match status" value="1"/>
</dbReference>
<reference evidence="2 3" key="1">
    <citation type="submission" date="2017-11" db="EMBL/GenBank/DDBJ databases">
        <title>Draft genome sequence of Rhizobiales bacterium SY3-13.</title>
        <authorList>
            <person name="Sun C."/>
        </authorList>
    </citation>
    <scope>NUCLEOTIDE SEQUENCE [LARGE SCALE GENOMIC DNA]</scope>
    <source>
        <strain evidence="2 3">SY3-13</strain>
    </source>
</reference>
<dbReference type="GO" id="GO:0016787">
    <property type="term" value="F:hydrolase activity"/>
    <property type="evidence" value="ECO:0007669"/>
    <property type="project" value="InterPro"/>
</dbReference>
<evidence type="ECO:0000313" key="3">
    <source>
        <dbReference type="Proteomes" id="UP000229498"/>
    </source>
</evidence>
<name>A0A2M9FVQ9_9PROT</name>
<feature type="domain" description="Dienelactone hydrolase" evidence="1">
    <location>
        <begin position="15"/>
        <end position="222"/>
    </location>
</feature>
<keyword evidence="3" id="KW-1185">Reference proteome</keyword>
<dbReference type="OrthoDB" id="9771666at2"/>
<dbReference type="RefSeq" id="WP_109795250.1">
    <property type="nucleotide sequence ID" value="NZ_PHIG01000063.1"/>
</dbReference>
<accession>A0A2M9FVQ9</accession>
<protein>
    <submittedName>
        <fullName evidence="2">Carboxymethylenebutenolidase</fullName>
    </submittedName>
</protein>
<comment type="caution">
    <text evidence="2">The sequence shown here is derived from an EMBL/GenBank/DDBJ whole genome shotgun (WGS) entry which is preliminary data.</text>
</comment>
<dbReference type="InterPro" id="IPR029058">
    <property type="entry name" value="AB_hydrolase_fold"/>
</dbReference>
<sequence>MGQWIKLKASDGHEFDAWRAAPAGTPKGAVVVIQEIFGVNAHIRDVAEGYAAEGYLAIAPAIYDRIEPGLECGYTPEEIAKAREWRAACDLDKVLLDIEAAVDEASKAGKVGMVGYCWGGSLVYISCCRMGDKVAAGSGYYGGQIMPHITEEVKAPLILHFGENDKSIPLQDVRNIAESHPEVGVHLYKDTGHGFNCDHRADYHAENARVARELTLKHFAEHVDA</sequence>
<dbReference type="EMBL" id="PHIG01000063">
    <property type="protein sequence ID" value="PJK27537.1"/>
    <property type="molecule type" value="Genomic_DNA"/>
</dbReference>
<evidence type="ECO:0000313" key="2">
    <source>
        <dbReference type="EMBL" id="PJK27537.1"/>
    </source>
</evidence>
<dbReference type="AlphaFoldDB" id="A0A2M9FVQ9"/>
<dbReference type="InterPro" id="IPR002925">
    <property type="entry name" value="Dienelactn_hydro"/>
</dbReference>
<dbReference type="Gene3D" id="3.40.50.1820">
    <property type="entry name" value="alpha/beta hydrolase"/>
    <property type="match status" value="1"/>
</dbReference>
<organism evidence="2 3">
    <name type="scientific">Minwuia thermotolerans</name>
    <dbReference type="NCBI Taxonomy" id="2056226"/>
    <lineage>
        <taxon>Bacteria</taxon>
        <taxon>Pseudomonadati</taxon>
        <taxon>Pseudomonadota</taxon>
        <taxon>Alphaproteobacteria</taxon>
        <taxon>Minwuiales</taxon>
        <taxon>Minwuiaceae</taxon>
        <taxon>Minwuia</taxon>
    </lineage>
</organism>